<evidence type="ECO:0000313" key="2">
    <source>
        <dbReference type="EMBL" id="GFC72753.1"/>
    </source>
</evidence>
<organism evidence="2">
    <name type="scientific">Tanacetum cinerariifolium</name>
    <name type="common">Dalmatian daisy</name>
    <name type="synonym">Chrysanthemum cinerariifolium</name>
    <dbReference type="NCBI Taxonomy" id="118510"/>
    <lineage>
        <taxon>Eukaryota</taxon>
        <taxon>Viridiplantae</taxon>
        <taxon>Streptophyta</taxon>
        <taxon>Embryophyta</taxon>
        <taxon>Tracheophyta</taxon>
        <taxon>Spermatophyta</taxon>
        <taxon>Magnoliopsida</taxon>
        <taxon>eudicotyledons</taxon>
        <taxon>Gunneridae</taxon>
        <taxon>Pentapetalae</taxon>
        <taxon>asterids</taxon>
        <taxon>campanulids</taxon>
        <taxon>Asterales</taxon>
        <taxon>Asteraceae</taxon>
        <taxon>Asteroideae</taxon>
        <taxon>Anthemideae</taxon>
        <taxon>Anthemidinae</taxon>
        <taxon>Tanacetum</taxon>
    </lineage>
</organism>
<comment type="caution">
    <text evidence="2">The sequence shown here is derived from an EMBL/GenBank/DDBJ whole genome shotgun (WGS) entry which is preliminary data.</text>
</comment>
<sequence length="81" mass="8678">SDYLRTISLKMLSLETGSHNPMPDAMQANNGSMASGHQAPSISDMSIDNVSTSGPEGGPSMESGDWRVQLQADSRKRIVNK</sequence>
<protein>
    <submittedName>
        <fullName evidence="2">Uncharacterized protein</fullName>
    </submittedName>
</protein>
<dbReference type="EMBL" id="BKCJ011039327">
    <property type="protein sequence ID" value="GFC72753.1"/>
    <property type="molecule type" value="Genomic_DNA"/>
</dbReference>
<gene>
    <name evidence="2" type="ORF">Tci_844723</name>
</gene>
<feature type="region of interest" description="Disordered" evidence="1">
    <location>
        <begin position="15"/>
        <end position="81"/>
    </location>
</feature>
<name>A0A699QT43_TANCI</name>
<accession>A0A699QT43</accession>
<dbReference type="AlphaFoldDB" id="A0A699QT43"/>
<feature type="non-terminal residue" evidence="2">
    <location>
        <position position="81"/>
    </location>
</feature>
<feature type="compositionally biased region" description="Low complexity" evidence="1">
    <location>
        <begin position="51"/>
        <end position="63"/>
    </location>
</feature>
<feature type="compositionally biased region" description="Polar residues" evidence="1">
    <location>
        <begin position="27"/>
        <end position="50"/>
    </location>
</feature>
<reference evidence="2" key="1">
    <citation type="journal article" date="2019" name="Sci. Rep.">
        <title>Draft genome of Tanacetum cinerariifolium, the natural source of mosquito coil.</title>
        <authorList>
            <person name="Yamashiro T."/>
            <person name="Shiraishi A."/>
            <person name="Satake H."/>
            <person name="Nakayama K."/>
        </authorList>
    </citation>
    <scope>NUCLEOTIDE SEQUENCE</scope>
</reference>
<evidence type="ECO:0000256" key="1">
    <source>
        <dbReference type="SAM" id="MobiDB-lite"/>
    </source>
</evidence>
<proteinExistence type="predicted"/>
<feature type="non-terminal residue" evidence="2">
    <location>
        <position position="1"/>
    </location>
</feature>